<dbReference type="Pfam" id="PF00909">
    <property type="entry name" value="Ammonium_transp"/>
    <property type="match status" value="1"/>
</dbReference>
<feature type="transmembrane region" description="Helical" evidence="6">
    <location>
        <begin position="60"/>
        <end position="81"/>
    </location>
</feature>
<evidence type="ECO:0000256" key="5">
    <source>
        <dbReference type="ARBA" id="ARBA00023136"/>
    </source>
</evidence>
<evidence type="ECO:0000259" key="7">
    <source>
        <dbReference type="Pfam" id="PF00909"/>
    </source>
</evidence>
<evidence type="ECO:0000256" key="2">
    <source>
        <dbReference type="ARBA" id="ARBA00011036"/>
    </source>
</evidence>
<dbReference type="VEuPathDB" id="VectorBase:GAUT031153"/>
<feature type="domain" description="Ammonium transporter AmtB-like" evidence="7">
    <location>
        <begin position="29"/>
        <end position="440"/>
    </location>
</feature>
<organism evidence="8 9">
    <name type="scientific">Glossina austeni</name>
    <name type="common">Savannah tsetse fly</name>
    <dbReference type="NCBI Taxonomy" id="7395"/>
    <lineage>
        <taxon>Eukaryota</taxon>
        <taxon>Metazoa</taxon>
        <taxon>Ecdysozoa</taxon>
        <taxon>Arthropoda</taxon>
        <taxon>Hexapoda</taxon>
        <taxon>Insecta</taxon>
        <taxon>Pterygota</taxon>
        <taxon>Neoptera</taxon>
        <taxon>Endopterygota</taxon>
        <taxon>Diptera</taxon>
        <taxon>Brachycera</taxon>
        <taxon>Muscomorpha</taxon>
        <taxon>Hippoboscoidea</taxon>
        <taxon>Glossinidae</taxon>
        <taxon>Glossina</taxon>
    </lineage>
</organism>
<dbReference type="PANTHER" id="PTHR11730:SF60">
    <property type="entry name" value="RH50, ISOFORM D"/>
    <property type="match status" value="1"/>
</dbReference>
<keyword evidence="5 6" id="KW-0472">Membrane</keyword>
<name>A0A1A9VAL3_GLOAU</name>
<dbReference type="GO" id="GO:0005886">
    <property type="term" value="C:plasma membrane"/>
    <property type="evidence" value="ECO:0007669"/>
    <property type="project" value="InterPro"/>
</dbReference>
<dbReference type="FunFam" id="1.10.3430.10:FF:000012">
    <property type="entry name" value="Rh type C glycoprotein"/>
    <property type="match status" value="1"/>
</dbReference>
<evidence type="ECO:0000256" key="1">
    <source>
        <dbReference type="ARBA" id="ARBA00004141"/>
    </source>
</evidence>
<evidence type="ECO:0000256" key="3">
    <source>
        <dbReference type="ARBA" id="ARBA00022692"/>
    </source>
</evidence>
<evidence type="ECO:0000256" key="4">
    <source>
        <dbReference type="ARBA" id="ARBA00022989"/>
    </source>
</evidence>
<sequence>MEENSNKAKMHSPISERMGFVALMILQIILFMLFAVFVRYGKAALPAEVPGLFQEHVSKYPHFQDVHVMIFVGFGFLMTFLKKYGYSATGYTLFMSALIIQWTILVKGFFHMYDGKIELSLEHIIHSDISAAVPLISMGVLLGRTTPIQLLFMALFEIILFAVNEYVTLEILSICDVGGSITVHAFGAYFGLAVSFMLRPKKEENEPGQYEAPTYTSDLFAMIGTLFLWIYWPSFNSVLADGTAQERAILNTYLSLAGATVTAFVLSTMMSHEKKLDMVHVQNSTLAGGVAVGTVCNLMIGGHGAILIGILAGSLSVIGYRYVTPAMAAKLRLHDTCGVHNLHGMPGIIAGLGSIVYAYLATKEDYKYDLGAIFPAMASQPKNLTSNHIIGGYERSARAQAGFQLFGLFMTIIIAIVGGLIVGLVLRCTCFRKLQKEEQHQDELYWEVPEQKSE</sequence>
<comment type="similarity">
    <text evidence="2">Belongs to the ammonium transporter (TC 2.A.49) family. Rh subfamily.</text>
</comment>
<keyword evidence="4 6" id="KW-1133">Transmembrane helix</keyword>
<keyword evidence="9" id="KW-1185">Reference proteome</keyword>
<feature type="transmembrane region" description="Helical" evidence="6">
    <location>
        <begin position="93"/>
        <end position="112"/>
    </location>
</feature>
<dbReference type="InterPro" id="IPR029020">
    <property type="entry name" value="Ammonium/urea_transptr"/>
</dbReference>
<feature type="transmembrane region" description="Helical" evidence="6">
    <location>
        <begin position="306"/>
        <end position="323"/>
    </location>
</feature>
<feature type="transmembrane region" description="Helical" evidence="6">
    <location>
        <begin position="150"/>
        <end position="169"/>
    </location>
</feature>
<feature type="transmembrane region" description="Helical" evidence="6">
    <location>
        <begin position="20"/>
        <end position="40"/>
    </location>
</feature>
<evidence type="ECO:0000313" key="9">
    <source>
        <dbReference type="Proteomes" id="UP000078200"/>
    </source>
</evidence>
<feature type="transmembrane region" description="Helical" evidence="6">
    <location>
        <begin position="344"/>
        <end position="361"/>
    </location>
</feature>
<accession>A0A1A9VAL3</accession>
<reference evidence="8" key="1">
    <citation type="submission" date="2020-05" db="UniProtKB">
        <authorList>
            <consortium name="EnsemblMetazoa"/>
        </authorList>
    </citation>
    <scope>IDENTIFICATION</scope>
    <source>
        <strain evidence="8">TTRI</strain>
    </source>
</reference>
<feature type="transmembrane region" description="Helical" evidence="6">
    <location>
        <begin position="212"/>
        <end position="232"/>
    </location>
</feature>
<dbReference type="InterPro" id="IPR024041">
    <property type="entry name" value="NH4_transpt_AmtB-like_dom"/>
</dbReference>
<dbReference type="PRINTS" id="PR00342">
    <property type="entry name" value="RHESUSRHD"/>
</dbReference>
<dbReference type="AlphaFoldDB" id="A0A1A9VAL3"/>
<comment type="subcellular location">
    <subcellularLocation>
        <location evidence="1">Membrane</location>
        <topology evidence="1">Multi-pass membrane protein</topology>
    </subcellularLocation>
</comment>
<dbReference type="Gene3D" id="1.10.3430.10">
    <property type="entry name" value="Ammonium transporter AmtB like domains"/>
    <property type="match status" value="1"/>
</dbReference>
<evidence type="ECO:0000256" key="6">
    <source>
        <dbReference type="SAM" id="Phobius"/>
    </source>
</evidence>
<protein>
    <recommendedName>
        <fullName evidence="7">Ammonium transporter AmtB-like domain-containing protein</fullName>
    </recommendedName>
</protein>
<dbReference type="SUPFAM" id="SSF111352">
    <property type="entry name" value="Ammonium transporter"/>
    <property type="match status" value="1"/>
</dbReference>
<feature type="transmembrane region" description="Helical" evidence="6">
    <location>
        <begin position="181"/>
        <end position="200"/>
    </location>
</feature>
<evidence type="ECO:0000313" key="8">
    <source>
        <dbReference type="EnsemblMetazoa" id="GAUT031153-PA"/>
    </source>
</evidence>
<feature type="transmembrane region" description="Helical" evidence="6">
    <location>
        <begin position="403"/>
        <end position="426"/>
    </location>
</feature>
<dbReference type="EnsemblMetazoa" id="GAUT031153-RA">
    <property type="protein sequence ID" value="GAUT031153-PA"/>
    <property type="gene ID" value="GAUT031153"/>
</dbReference>
<dbReference type="PANTHER" id="PTHR11730">
    <property type="entry name" value="AMMONIUM TRANSPORTER"/>
    <property type="match status" value="1"/>
</dbReference>
<dbReference type="STRING" id="7395.A0A1A9VAL3"/>
<dbReference type="GO" id="GO:0097272">
    <property type="term" value="P:ammonium homeostasis"/>
    <property type="evidence" value="ECO:0007669"/>
    <property type="project" value="TreeGrafter"/>
</dbReference>
<dbReference type="Proteomes" id="UP000078200">
    <property type="component" value="Unassembled WGS sequence"/>
</dbReference>
<dbReference type="GO" id="GO:0008519">
    <property type="term" value="F:ammonium channel activity"/>
    <property type="evidence" value="ECO:0007669"/>
    <property type="project" value="InterPro"/>
</dbReference>
<keyword evidence="3 6" id="KW-0812">Transmembrane</keyword>
<feature type="transmembrane region" description="Helical" evidence="6">
    <location>
        <begin position="252"/>
        <end position="269"/>
    </location>
</feature>
<proteinExistence type="inferred from homology"/>
<dbReference type="InterPro" id="IPR002229">
    <property type="entry name" value="RhesusRHD"/>
</dbReference>